<dbReference type="GO" id="GO:0019878">
    <property type="term" value="P:lysine biosynthetic process via aminoadipic acid"/>
    <property type="evidence" value="ECO:0007669"/>
    <property type="project" value="TreeGrafter"/>
</dbReference>
<name>A0A4P9WX49_9FUNG</name>
<dbReference type="PANTHER" id="PTHR11133:SF22">
    <property type="entry name" value="ALPHA-AMINOADIPIC SEMIALDEHYDE SYNTHASE, MITOCHONDRIAL"/>
    <property type="match status" value="1"/>
</dbReference>
<dbReference type="Pfam" id="PF05222">
    <property type="entry name" value="AlaDh_PNT_N"/>
    <property type="match status" value="1"/>
</dbReference>
<evidence type="ECO:0000259" key="3">
    <source>
        <dbReference type="SMART" id="SM01003"/>
    </source>
</evidence>
<keyword evidence="1" id="KW-0560">Oxidoreductase</keyword>
<evidence type="ECO:0000256" key="2">
    <source>
        <dbReference type="ARBA" id="ARBA00023154"/>
    </source>
</evidence>
<evidence type="ECO:0000256" key="1">
    <source>
        <dbReference type="ARBA" id="ARBA00023002"/>
    </source>
</evidence>
<gene>
    <name evidence="4" type="ORF">CAUPRSCDRAFT_7601</name>
</gene>
<dbReference type="PANTHER" id="PTHR11133">
    <property type="entry name" value="SACCHAROPINE DEHYDROGENASE"/>
    <property type="match status" value="1"/>
</dbReference>
<dbReference type="Proteomes" id="UP000268535">
    <property type="component" value="Unassembled WGS sequence"/>
</dbReference>
<dbReference type="SMART" id="SM01003">
    <property type="entry name" value="AlaDh_PNT_N"/>
    <property type="match status" value="1"/>
</dbReference>
<dbReference type="InterPro" id="IPR007886">
    <property type="entry name" value="AlaDH/PNT_N"/>
</dbReference>
<evidence type="ECO:0000313" key="4">
    <source>
        <dbReference type="EMBL" id="RKO96788.1"/>
    </source>
</evidence>
<dbReference type="EMBL" id="ML009620">
    <property type="protein sequence ID" value="RKO96788.1"/>
    <property type="molecule type" value="Genomic_DNA"/>
</dbReference>
<keyword evidence="2" id="KW-0028">Amino-acid biosynthesis</keyword>
<dbReference type="SUPFAM" id="SSF52283">
    <property type="entry name" value="Formate/glycerate dehydrogenase catalytic domain-like"/>
    <property type="match status" value="1"/>
</dbReference>
<dbReference type="GO" id="GO:0004753">
    <property type="term" value="F:saccharopine dehydrogenase activity"/>
    <property type="evidence" value="ECO:0007669"/>
    <property type="project" value="TreeGrafter"/>
</dbReference>
<dbReference type="GO" id="GO:0005737">
    <property type="term" value="C:cytoplasm"/>
    <property type="evidence" value="ECO:0007669"/>
    <property type="project" value="TreeGrafter"/>
</dbReference>
<accession>A0A4P9WX49</accession>
<keyword evidence="2" id="KW-0457">Lysine biosynthesis</keyword>
<protein>
    <submittedName>
        <fullName evidence="4">Formate/glycerate dehydrogenase catalytic domain-like protein</fullName>
    </submittedName>
</protein>
<dbReference type="Gene3D" id="3.40.50.720">
    <property type="entry name" value="NAD(P)-binding Rossmann-like Domain"/>
    <property type="match status" value="1"/>
</dbReference>
<dbReference type="InterPro" id="IPR051168">
    <property type="entry name" value="AASS"/>
</dbReference>
<proteinExistence type="predicted"/>
<feature type="domain" description="Alanine dehydrogenase/pyridine nucleotide transhydrogenase N-terminal" evidence="3">
    <location>
        <begin position="25"/>
        <end position="158"/>
    </location>
</feature>
<reference evidence="5" key="1">
    <citation type="journal article" date="2018" name="Nat. Microbiol.">
        <title>Leveraging single-cell genomics to expand the fungal tree of life.</title>
        <authorList>
            <person name="Ahrendt S.R."/>
            <person name="Quandt C.A."/>
            <person name="Ciobanu D."/>
            <person name="Clum A."/>
            <person name="Salamov A."/>
            <person name="Andreopoulos B."/>
            <person name="Cheng J.F."/>
            <person name="Woyke T."/>
            <person name="Pelin A."/>
            <person name="Henrissat B."/>
            <person name="Reynolds N.K."/>
            <person name="Benny G.L."/>
            <person name="Smith M.E."/>
            <person name="James T.Y."/>
            <person name="Grigoriev I.V."/>
        </authorList>
    </citation>
    <scope>NUCLEOTIDE SEQUENCE [LARGE SCALE GENOMIC DNA]</scope>
    <source>
        <strain evidence="5">ATCC 52028</strain>
    </source>
</reference>
<evidence type="ECO:0000313" key="5">
    <source>
        <dbReference type="Proteomes" id="UP000268535"/>
    </source>
</evidence>
<sequence>MIANDGRLGRSPLGAVGAIRDLTIGIRREDKNRWERRAPLTPDHVDTLLKTCPDLRVLVEPSTRRVFDDAAYTAVGAELVPDLRAADAVLGVKEVPAAQLLRNKTYCFFSHTRKGQPYNMPLLRAVLDKQVRLVDYELMTDAESGKRLVQFSGFAGSAGSWTE</sequence>
<organism evidence="4 5">
    <name type="scientific">Caulochytrium protostelioides</name>
    <dbReference type="NCBI Taxonomy" id="1555241"/>
    <lineage>
        <taxon>Eukaryota</taxon>
        <taxon>Fungi</taxon>
        <taxon>Fungi incertae sedis</taxon>
        <taxon>Chytridiomycota</taxon>
        <taxon>Chytridiomycota incertae sedis</taxon>
        <taxon>Chytridiomycetes</taxon>
        <taxon>Caulochytriales</taxon>
        <taxon>Caulochytriaceae</taxon>
        <taxon>Caulochytrium</taxon>
    </lineage>
</organism>
<dbReference type="AlphaFoldDB" id="A0A4P9WX49"/>